<dbReference type="AlphaFoldDB" id="A0A9P6CSG0"/>
<protein>
    <submittedName>
        <fullName evidence="1">Uncharacterized protein</fullName>
    </submittedName>
</protein>
<gene>
    <name evidence="1" type="ORF">BDN70DRAFT_887425</name>
</gene>
<keyword evidence="2" id="KW-1185">Reference proteome</keyword>
<evidence type="ECO:0000313" key="2">
    <source>
        <dbReference type="Proteomes" id="UP000807469"/>
    </source>
</evidence>
<comment type="caution">
    <text evidence="1">The sequence shown here is derived from an EMBL/GenBank/DDBJ whole genome shotgun (WGS) entry which is preliminary data.</text>
</comment>
<dbReference type="Proteomes" id="UP000807469">
    <property type="component" value="Unassembled WGS sequence"/>
</dbReference>
<accession>A0A9P6CSG0</accession>
<name>A0A9P6CSG0_9AGAR</name>
<reference evidence="1" key="1">
    <citation type="submission" date="2020-11" db="EMBL/GenBank/DDBJ databases">
        <authorList>
            <consortium name="DOE Joint Genome Institute"/>
            <person name="Ahrendt S."/>
            <person name="Riley R."/>
            <person name="Andreopoulos W."/>
            <person name="Labutti K."/>
            <person name="Pangilinan J."/>
            <person name="Ruiz-Duenas F.J."/>
            <person name="Barrasa J.M."/>
            <person name="Sanchez-Garcia M."/>
            <person name="Camarero S."/>
            <person name="Miyauchi S."/>
            <person name="Serrano A."/>
            <person name="Linde D."/>
            <person name="Babiker R."/>
            <person name="Drula E."/>
            <person name="Ayuso-Fernandez I."/>
            <person name="Pacheco R."/>
            <person name="Padilla G."/>
            <person name="Ferreira P."/>
            <person name="Barriuso J."/>
            <person name="Kellner H."/>
            <person name="Castanera R."/>
            <person name="Alfaro M."/>
            <person name="Ramirez L."/>
            <person name="Pisabarro A.G."/>
            <person name="Kuo A."/>
            <person name="Tritt A."/>
            <person name="Lipzen A."/>
            <person name="He G."/>
            <person name="Yan M."/>
            <person name="Ng V."/>
            <person name="Cullen D."/>
            <person name="Martin F."/>
            <person name="Rosso M.-N."/>
            <person name="Henrissat B."/>
            <person name="Hibbett D."/>
            <person name="Martinez A.T."/>
            <person name="Grigoriev I.V."/>
        </authorList>
    </citation>
    <scope>NUCLEOTIDE SEQUENCE</scope>
    <source>
        <strain evidence="1">CIRM-BRFM 674</strain>
    </source>
</reference>
<evidence type="ECO:0000313" key="1">
    <source>
        <dbReference type="EMBL" id="KAF9472075.1"/>
    </source>
</evidence>
<proteinExistence type="predicted"/>
<sequence>MRTDVCVQLRSGYERRGSARRSVRLPSRPRAIQIWSRGNWSWCGQAKKDKRIGKSVDGCFSGLLSILFPKSKPR</sequence>
<organism evidence="1 2">
    <name type="scientific">Pholiota conissans</name>
    <dbReference type="NCBI Taxonomy" id="109636"/>
    <lineage>
        <taxon>Eukaryota</taxon>
        <taxon>Fungi</taxon>
        <taxon>Dikarya</taxon>
        <taxon>Basidiomycota</taxon>
        <taxon>Agaricomycotina</taxon>
        <taxon>Agaricomycetes</taxon>
        <taxon>Agaricomycetidae</taxon>
        <taxon>Agaricales</taxon>
        <taxon>Agaricineae</taxon>
        <taxon>Strophariaceae</taxon>
        <taxon>Pholiota</taxon>
    </lineage>
</organism>
<dbReference type="EMBL" id="MU155582">
    <property type="protein sequence ID" value="KAF9472075.1"/>
    <property type="molecule type" value="Genomic_DNA"/>
</dbReference>